<proteinExistence type="predicted"/>
<evidence type="ECO:0000313" key="1">
    <source>
        <dbReference type="EMBL" id="JAE01681.1"/>
    </source>
</evidence>
<accession>A0A0A9EUZ9</accession>
<dbReference type="EMBL" id="GBRH01196215">
    <property type="protein sequence ID" value="JAE01681.1"/>
    <property type="molecule type" value="Transcribed_RNA"/>
</dbReference>
<dbReference type="AlphaFoldDB" id="A0A0A9EUZ9"/>
<sequence length="20" mass="2577">MFKSRNLKKWFTSFSQERKK</sequence>
<name>A0A0A9EUZ9_ARUDO</name>
<organism evidence="1">
    <name type="scientific">Arundo donax</name>
    <name type="common">Giant reed</name>
    <name type="synonym">Donax arundinaceus</name>
    <dbReference type="NCBI Taxonomy" id="35708"/>
    <lineage>
        <taxon>Eukaryota</taxon>
        <taxon>Viridiplantae</taxon>
        <taxon>Streptophyta</taxon>
        <taxon>Embryophyta</taxon>
        <taxon>Tracheophyta</taxon>
        <taxon>Spermatophyta</taxon>
        <taxon>Magnoliopsida</taxon>
        <taxon>Liliopsida</taxon>
        <taxon>Poales</taxon>
        <taxon>Poaceae</taxon>
        <taxon>PACMAD clade</taxon>
        <taxon>Arundinoideae</taxon>
        <taxon>Arundineae</taxon>
        <taxon>Arundo</taxon>
    </lineage>
</organism>
<reference evidence="1" key="1">
    <citation type="submission" date="2014-09" db="EMBL/GenBank/DDBJ databases">
        <authorList>
            <person name="Magalhaes I.L.F."/>
            <person name="Oliveira U."/>
            <person name="Santos F.R."/>
            <person name="Vidigal T.H.D.A."/>
            <person name="Brescovit A.D."/>
            <person name="Santos A.J."/>
        </authorList>
    </citation>
    <scope>NUCLEOTIDE SEQUENCE</scope>
    <source>
        <tissue evidence="1">Shoot tissue taken approximately 20 cm above the soil surface</tissue>
    </source>
</reference>
<reference evidence="1" key="2">
    <citation type="journal article" date="2015" name="Data Brief">
        <title>Shoot transcriptome of the giant reed, Arundo donax.</title>
        <authorList>
            <person name="Barrero R.A."/>
            <person name="Guerrero F.D."/>
            <person name="Moolhuijzen P."/>
            <person name="Goolsby J.A."/>
            <person name="Tidwell J."/>
            <person name="Bellgard S.E."/>
            <person name="Bellgard M.I."/>
        </authorList>
    </citation>
    <scope>NUCLEOTIDE SEQUENCE</scope>
    <source>
        <tissue evidence="1">Shoot tissue taken approximately 20 cm above the soil surface</tissue>
    </source>
</reference>
<protein>
    <submittedName>
        <fullName evidence="1">Uncharacterized protein</fullName>
    </submittedName>
</protein>